<keyword evidence="1" id="KW-0472">Membrane</keyword>
<accession>A0ABP9SD17</accession>
<keyword evidence="1" id="KW-1133">Transmembrane helix</keyword>
<reference evidence="4" key="1">
    <citation type="journal article" date="2019" name="Int. J. Syst. Evol. Microbiol.">
        <title>The Global Catalogue of Microorganisms (GCM) 10K type strain sequencing project: providing services to taxonomists for standard genome sequencing and annotation.</title>
        <authorList>
            <consortium name="The Broad Institute Genomics Platform"/>
            <consortium name="The Broad Institute Genome Sequencing Center for Infectious Disease"/>
            <person name="Wu L."/>
            <person name="Ma J."/>
        </authorList>
    </citation>
    <scope>NUCLEOTIDE SEQUENCE [LARGE SCALE GENOMIC DNA]</scope>
    <source>
        <strain evidence="4">JCM 18720</strain>
    </source>
</reference>
<feature type="transmembrane region" description="Helical" evidence="1">
    <location>
        <begin position="6"/>
        <end position="22"/>
    </location>
</feature>
<dbReference type="Proteomes" id="UP001501600">
    <property type="component" value="Unassembled WGS sequence"/>
</dbReference>
<feature type="domain" description="EfeO-type cupredoxin-like" evidence="2">
    <location>
        <begin position="12"/>
        <end position="115"/>
    </location>
</feature>
<comment type="caution">
    <text evidence="3">The sequence shown here is derived from an EMBL/GenBank/DDBJ whole genome shotgun (WGS) entry which is preliminary data.</text>
</comment>
<evidence type="ECO:0000256" key="1">
    <source>
        <dbReference type="SAM" id="Phobius"/>
    </source>
</evidence>
<evidence type="ECO:0000259" key="2">
    <source>
        <dbReference type="Pfam" id="PF13473"/>
    </source>
</evidence>
<dbReference type="EMBL" id="BAABLF010000027">
    <property type="protein sequence ID" value="GAA5193791.1"/>
    <property type="molecule type" value="Genomic_DNA"/>
</dbReference>
<dbReference type="SUPFAM" id="SSF49503">
    <property type="entry name" value="Cupredoxins"/>
    <property type="match status" value="1"/>
</dbReference>
<dbReference type="Gene3D" id="2.60.40.420">
    <property type="entry name" value="Cupredoxins - blue copper proteins"/>
    <property type="match status" value="1"/>
</dbReference>
<dbReference type="InterPro" id="IPR008972">
    <property type="entry name" value="Cupredoxin"/>
</dbReference>
<gene>
    <name evidence="3" type="ORF">GCM10025772_25440</name>
</gene>
<organism evidence="3 4">
    <name type="scientific">Ferrimonas gelatinilytica</name>
    <dbReference type="NCBI Taxonomy" id="1255257"/>
    <lineage>
        <taxon>Bacteria</taxon>
        <taxon>Pseudomonadati</taxon>
        <taxon>Pseudomonadota</taxon>
        <taxon>Gammaproteobacteria</taxon>
        <taxon>Alteromonadales</taxon>
        <taxon>Ferrimonadaceae</taxon>
        <taxon>Ferrimonas</taxon>
    </lineage>
</organism>
<evidence type="ECO:0000313" key="3">
    <source>
        <dbReference type="EMBL" id="GAA5193791.1"/>
    </source>
</evidence>
<dbReference type="InterPro" id="IPR028096">
    <property type="entry name" value="EfeO_Cupredoxin"/>
</dbReference>
<dbReference type="Pfam" id="PF13473">
    <property type="entry name" value="Cupredoxin_1"/>
    <property type="match status" value="1"/>
</dbReference>
<keyword evidence="4" id="KW-1185">Reference proteome</keyword>
<sequence>MLFINLAGLALIAGILWWFWLYKPKAETGGDALTITVENGVYHPARIQLPAGAPATLLFMRKDPAPCSETVLFPQLEISETLPLNRPKAIPLPAMPPGEYDFHCQMQMYKGQILVLDQST</sequence>
<proteinExistence type="predicted"/>
<protein>
    <submittedName>
        <fullName evidence="3">Cupredoxin domain-containing protein</fullName>
    </submittedName>
</protein>
<name>A0ABP9SD17_9GAMM</name>
<keyword evidence="1" id="KW-0812">Transmembrane</keyword>
<dbReference type="RefSeq" id="WP_345317525.1">
    <property type="nucleotide sequence ID" value="NZ_BAABLF010000027.1"/>
</dbReference>
<evidence type="ECO:0000313" key="4">
    <source>
        <dbReference type="Proteomes" id="UP001501600"/>
    </source>
</evidence>